<dbReference type="InterPro" id="IPR036086">
    <property type="entry name" value="ParB/Sulfiredoxin_sf"/>
</dbReference>
<dbReference type="Gene3D" id="1.10.10.2830">
    <property type="match status" value="1"/>
</dbReference>
<dbReference type="Pfam" id="PF02195">
    <property type="entry name" value="ParB_N"/>
    <property type="match status" value="1"/>
</dbReference>
<name>A0ABT5JE95_RHOTP</name>
<dbReference type="PANTHER" id="PTHR33375:SF1">
    <property type="entry name" value="CHROMOSOME-PARTITIONING PROTEIN PARB-RELATED"/>
    <property type="match status" value="1"/>
</dbReference>
<dbReference type="CDD" id="cd16409">
    <property type="entry name" value="ParB_N_like"/>
    <property type="match status" value="1"/>
</dbReference>
<evidence type="ECO:0000259" key="1">
    <source>
        <dbReference type="SMART" id="SM00470"/>
    </source>
</evidence>
<comment type="caution">
    <text evidence="2">The sequence shown here is derived from an EMBL/GenBank/DDBJ whole genome shotgun (WGS) entry which is preliminary data.</text>
</comment>
<dbReference type="Proteomes" id="UP001165652">
    <property type="component" value="Unassembled WGS sequence"/>
</dbReference>
<dbReference type="EMBL" id="JAQQLI010000035">
    <property type="protein sequence ID" value="MDC7788010.1"/>
    <property type="molecule type" value="Genomic_DNA"/>
</dbReference>
<keyword evidence="3" id="KW-1185">Reference proteome</keyword>
<reference evidence="2" key="2">
    <citation type="submission" date="2023-02" db="EMBL/GenBank/DDBJ databases">
        <authorList>
            <person name="Rayyan A."/>
            <person name="Meyer T."/>
            <person name="Kyndt J.A."/>
        </authorList>
    </citation>
    <scope>NUCLEOTIDE SEQUENCE</scope>
    <source>
        <strain evidence="2">DSM 9987</strain>
    </source>
</reference>
<sequence>MSTSPAPASLPQPEDTTLVEIALIDDSDRLRPVDPDWAAAIAASFEERGQDTAIDIRPIDGGRYKLTAGGHRLAAAKLCGWSHILSKVVQRNDLEARLAEIDENLIRAELTALDRAVFLWERKRVWEQLNPAAAHGGDRKSQKTKDNFKSPTWRLDRFSADAAEKCGLSERTIQRACELAEKLGPDTIALLRRTSVADNQTQLQALARLSDDEREAVLGQIGGDLDGFSLSAALRAAGLKPEEDADEAVYRALVGAWSRASNKVKRRFQAHIGKA</sequence>
<evidence type="ECO:0000313" key="3">
    <source>
        <dbReference type="Proteomes" id="UP001165652"/>
    </source>
</evidence>
<proteinExistence type="predicted"/>
<protein>
    <submittedName>
        <fullName evidence="2">ParB N-terminal domain-containing protein</fullName>
    </submittedName>
</protein>
<dbReference type="PANTHER" id="PTHR33375">
    <property type="entry name" value="CHROMOSOME-PARTITIONING PROTEIN PARB-RELATED"/>
    <property type="match status" value="1"/>
</dbReference>
<dbReference type="InterPro" id="IPR050336">
    <property type="entry name" value="Chromosome_partition/occlusion"/>
</dbReference>
<organism evidence="2 3">
    <name type="scientific">Rhodoplanes tepidamans</name>
    <name type="common">Rhodoplanes cryptolactis</name>
    <dbReference type="NCBI Taxonomy" id="200616"/>
    <lineage>
        <taxon>Bacteria</taxon>
        <taxon>Pseudomonadati</taxon>
        <taxon>Pseudomonadota</taxon>
        <taxon>Alphaproteobacteria</taxon>
        <taxon>Hyphomicrobiales</taxon>
        <taxon>Nitrobacteraceae</taxon>
        <taxon>Rhodoplanes</taxon>
    </lineage>
</organism>
<accession>A0ABT5JE95</accession>
<evidence type="ECO:0000313" key="2">
    <source>
        <dbReference type="EMBL" id="MDC7788010.1"/>
    </source>
</evidence>
<dbReference type="InterPro" id="IPR003115">
    <property type="entry name" value="ParB_N"/>
</dbReference>
<gene>
    <name evidence="2" type="ORF">PQJ73_20160</name>
</gene>
<dbReference type="Gene3D" id="3.90.1530.30">
    <property type="match status" value="1"/>
</dbReference>
<dbReference type="SUPFAM" id="SSF110849">
    <property type="entry name" value="ParB/Sulfiredoxin"/>
    <property type="match status" value="1"/>
</dbReference>
<dbReference type="SMART" id="SM00470">
    <property type="entry name" value="ParB"/>
    <property type="match status" value="1"/>
</dbReference>
<feature type="domain" description="ParB-like N-terminal" evidence="1">
    <location>
        <begin position="17"/>
        <end position="105"/>
    </location>
</feature>
<reference evidence="2" key="1">
    <citation type="journal article" date="2023" name="Microbiol Resour">
        <title>Genome Sequences of Rhodoplanes serenus and Two Thermotolerant Strains, Rhodoplanes tepidamans and 'Rhodoplanes cryptolactis,' Further Refine the Genus.</title>
        <authorList>
            <person name="Rayyan A.A."/>
            <person name="Kyndt J.A."/>
        </authorList>
    </citation>
    <scope>NUCLEOTIDE SEQUENCE</scope>
    <source>
        <strain evidence="2">DSM 9987</strain>
    </source>
</reference>
<dbReference type="RefSeq" id="WP_272778846.1">
    <property type="nucleotide sequence ID" value="NZ_JAQQLI010000035.1"/>
</dbReference>